<accession>W1YJE6</accession>
<dbReference type="Pfam" id="PF00590">
    <property type="entry name" value="TP_methylase"/>
    <property type="match status" value="1"/>
</dbReference>
<keyword evidence="4" id="KW-0808">Transferase</keyword>
<dbReference type="GO" id="GO:0009236">
    <property type="term" value="P:cobalamin biosynthetic process"/>
    <property type="evidence" value="ECO:0007669"/>
    <property type="project" value="UniProtKB-KW"/>
</dbReference>
<evidence type="ECO:0000256" key="2">
    <source>
        <dbReference type="ARBA" id="ARBA00022573"/>
    </source>
</evidence>
<organism evidence="4">
    <name type="scientific">human gut metagenome</name>
    <dbReference type="NCBI Taxonomy" id="408170"/>
    <lineage>
        <taxon>unclassified sequences</taxon>
        <taxon>metagenomes</taxon>
        <taxon>organismal metagenomes</taxon>
    </lineage>
</organism>
<dbReference type="Gene3D" id="3.30.950.10">
    <property type="entry name" value="Methyltransferase, Cobalt-precorrin-4 Transmethylase, Domain 2"/>
    <property type="match status" value="1"/>
</dbReference>
<comment type="caution">
    <text evidence="4">The sequence shown here is derived from an EMBL/GenBank/DDBJ whole genome shotgun (WGS) entry which is preliminary data.</text>
</comment>
<dbReference type="SUPFAM" id="SSF53790">
    <property type="entry name" value="Tetrapyrrole methylase"/>
    <property type="match status" value="1"/>
</dbReference>
<dbReference type="InterPro" id="IPR035996">
    <property type="entry name" value="4pyrrol_Methylase_sf"/>
</dbReference>
<keyword evidence="2" id="KW-0169">Cobalamin biosynthesis</keyword>
<feature type="domain" description="Tetrapyrrole methylase" evidence="3">
    <location>
        <begin position="1"/>
        <end position="82"/>
    </location>
</feature>
<proteinExistence type="predicted"/>
<comment type="pathway">
    <text evidence="1">Cofactor biosynthesis; adenosylcobalamin biosynthesis.</text>
</comment>
<keyword evidence="4" id="KW-0489">Methyltransferase</keyword>
<dbReference type="InterPro" id="IPR000878">
    <property type="entry name" value="4pyrrol_Mease"/>
</dbReference>
<evidence type="ECO:0000259" key="3">
    <source>
        <dbReference type="Pfam" id="PF00590"/>
    </source>
</evidence>
<sequence>FCAIGSHLGYPIVEKEEVLAIVPATAPKEKIDAVLAVADDAVIMKVYKNFDEVQETLIKHNMADDAVMISRVGLPDEQVFVGLDNMPKDTKLNYLSTILAKRKDR</sequence>
<gene>
    <name evidence="4" type="ORF">Q604_UNBC03550G0001</name>
</gene>
<reference evidence="4" key="1">
    <citation type="submission" date="2013-12" db="EMBL/GenBank/DDBJ databases">
        <title>A Varibaculum cambriense genome reconstructed from a premature infant gut community with otherwise low bacterial novelty that shifts toward anaerobic metabolism during the third week of life.</title>
        <authorList>
            <person name="Brown C.T."/>
            <person name="Sharon I."/>
            <person name="Thomas B.C."/>
            <person name="Castelle C.J."/>
            <person name="Morowitz M.J."/>
            <person name="Banfield J.F."/>
        </authorList>
    </citation>
    <scope>NUCLEOTIDE SEQUENCE</scope>
</reference>
<dbReference type="PANTHER" id="PTHR43467:SF2">
    <property type="entry name" value="COBALT-PRECORRIN-2 C(20)-METHYLTRANSFERASE"/>
    <property type="match status" value="1"/>
</dbReference>
<feature type="non-terminal residue" evidence="4">
    <location>
        <position position="1"/>
    </location>
</feature>
<dbReference type="GO" id="GO:0032259">
    <property type="term" value="P:methylation"/>
    <property type="evidence" value="ECO:0007669"/>
    <property type="project" value="UniProtKB-KW"/>
</dbReference>
<evidence type="ECO:0000256" key="1">
    <source>
        <dbReference type="ARBA" id="ARBA00004953"/>
    </source>
</evidence>
<name>W1YJE6_9ZZZZ</name>
<dbReference type="AlphaFoldDB" id="W1YJE6"/>
<protein>
    <submittedName>
        <fullName evidence="4">Precorrin-2 C20-methyltransferase</fullName>
    </submittedName>
</protein>
<dbReference type="EMBL" id="AZMM01003550">
    <property type="protein sequence ID" value="ETJ42481.1"/>
    <property type="molecule type" value="Genomic_DNA"/>
</dbReference>
<dbReference type="PANTHER" id="PTHR43467">
    <property type="entry name" value="COBALT-PRECORRIN-2 C(20)-METHYLTRANSFERASE"/>
    <property type="match status" value="1"/>
</dbReference>
<dbReference type="GO" id="GO:0008168">
    <property type="term" value="F:methyltransferase activity"/>
    <property type="evidence" value="ECO:0007669"/>
    <property type="project" value="UniProtKB-KW"/>
</dbReference>
<evidence type="ECO:0000313" key="4">
    <source>
        <dbReference type="EMBL" id="ETJ42481.1"/>
    </source>
</evidence>
<dbReference type="InterPro" id="IPR014776">
    <property type="entry name" value="4pyrrole_Mease_sub2"/>
</dbReference>